<protein>
    <recommendedName>
        <fullName evidence="3">Class I SAM-dependent methyltransferase</fullName>
    </recommendedName>
</protein>
<proteinExistence type="predicted"/>
<dbReference type="EMBL" id="LR215973">
    <property type="protein sequence ID" value="VFB00014.1"/>
    <property type="molecule type" value="Genomic_DNA"/>
</dbReference>
<sequence length="275" mass="30258">MAGRTKPHQLNPIGTITRGTTGVNRLRRSDRWLINDDLVTARLHAATDPLVVDLGYGASPWTTFELAARLRTVRSDVRVVGLEIDPERVVPGRDGVSFARGGFELAGLRPVLVRAFNVLRQYPESAVPDAWTTILSGLAPGGLLVDGTCDELGRRSAWVLLDHTGPLSLTLAWDPFTVDRPSDIAERLPKALIHRNVPGEGVHALLAAADRAWSHAAPLAPFGPRVRWRAAAHLLREQGFPVRDYRRRMRDNVLSVPWDVVAPLPLDEPMADART</sequence>
<reference evidence="1 2" key="1">
    <citation type="submission" date="2019-02" db="EMBL/GenBank/DDBJ databases">
        <authorList>
            <consortium name="Pathogen Informatics"/>
        </authorList>
    </citation>
    <scope>NUCLEOTIDE SEQUENCE [LARGE SCALE GENOMIC DNA]</scope>
    <source>
        <strain evidence="1 2">3012STDY6756504</strain>
    </source>
</reference>
<gene>
    <name evidence="1" type="ORF">NCTC10797_03805</name>
</gene>
<dbReference type="SUPFAM" id="SSF53335">
    <property type="entry name" value="S-adenosyl-L-methionine-dependent methyltransferases"/>
    <property type="match status" value="1"/>
</dbReference>
<dbReference type="RefSeq" id="WP_197731564.1">
    <property type="nucleotide sequence ID" value="NZ_LR215973.1"/>
</dbReference>
<evidence type="ECO:0000313" key="1">
    <source>
        <dbReference type="EMBL" id="VFB00014.1"/>
    </source>
</evidence>
<accession>A0A4V6ICK3</accession>
<dbReference type="InterPro" id="IPR029063">
    <property type="entry name" value="SAM-dependent_MTases_sf"/>
</dbReference>
<organism evidence="1 2">
    <name type="scientific">Nocardia cyriacigeorgica</name>
    <dbReference type="NCBI Taxonomy" id="135487"/>
    <lineage>
        <taxon>Bacteria</taxon>
        <taxon>Bacillati</taxon>
        <taxon>Actinomycetota</taxon>
        <taxon>Actinomycetes</taxon>
        <taxon>Mycobacteriales</taxon>
        <taxon>Nocardiaceae</taxon>
        <taxon>Nocardia</taxon>
    </lineage>
</organism>
<dbReference type="Proteomes" id="UP000290439">
    <property type="component" value="Chromosome"/>
</dbReference>
<evidence type="ECO:0008006" key="3">
    <source>
        <dbReference type="Google" id="ProtNLM"/>
    </source>
</evidence>
<dbReference type="AlphaFoldDB" id="A0A4V6ICK3"/>
<name>A0A4V6ICK3_9NOCA</name>
<evidence type="ECO:0000313" key="2">
    <source>
        <dbReference type="Proteomes" id="UP000290439"/>
    </source>
</evidence>